<feature type="region of interest" description="Disordered" evidence="1">
    <location>
        <begin position="30"/>
        <end position="49"/>
    </location>
</feature>
<dbReference type="Proteomes" id="UP000032141">
    <property type="component" value="Chromosome C1"/>
</dbReference>
<keyword evidence="3" id="KW-1185">Reference proteome</keyword>
<evidence type="ECO:0000313" key="2">
    <source>
        <dbReference type="EnsemblPlants" id="Bo1g063980.1"/>
    </source>
</evidence>
<dbReference type="AlphaFoldDB" id="A0A0D3A8K6"/>
<accession>A0A0D3A8K6</accession>
<name>A0A0D3A8K6_BRAOL</name>
<evidence type="ECO:0000256" key="1">
    <source>
        <dbReference type="SAM" id="MobiDB-lite"/>
    </source>
</evidence>
<organism evidence="2 3">
    <name type="scientific">Brassica oleracea var. oleracea</name>
    <dbReference type="NCBI Taxonomy" id="109376"/>
    <lineage>
        <taxon>Eukaryota</taxon>
        <taxon>Viridiplantae</taxon>
        <taxon>Streptophyta</taxon>
        <taxon>Embryophyta</taxon>
        <taxon>Tracheophyta</taxon>
        <taxon>Spermatophyta</taxon>
        <taxon>Magnoliopsida</taxon>
        <taxon>eudicotyledons</taxon>
        <taxon>Gunneridae</taxon>
        <taxon>Pentapetalae</taxon>
        <taxon>rosids</taxon>
        <taxon>malvids</taxon>
        <taxon>Brassicales</taxon>
        <taxon>Brassicaceae</taxon>
        <taxon>Brassiceae</taxon>
        <taxon>Brassica</taxon>
    </lineage>
</organism>
<sequence length="95" mass="10025">SQFFFSSRYFGSGDCPRDSAFSESLSVVSSSAPSVPHVPPPMAPSTLPPPVPPPIAPPIPAEIHPDLMVPLSAPYSQYTVEALLGLGLTDVLHRT</sequence>
<dbReference type="Gramene" id="Bo1g063980.1">
    <property type="protein sequence ID" value="Bo1g063980.1"/>
    <property type="gene ID" value="Bo1g063980"/>
</dbReference>
<protein>
    <submittedName>
        <fullName evidence="2">Uncharacterized protein</fullName>
    </submittedName>
</protein>
<reference evidence="2" key="2">
    <citation type="submission" date="2015-03" db="UniProtKB">
        <authorList>
            <consortium name="EnsemblPlants"/>
        </authorList>
    </citation>
    <scope>IDENTIFICATION</scope>
</reference>
<dbReference type="EnsemblPlants" id="Bo1g063980.1">
    <property type="protein sequence ID" value="Bo1g063980.1"/>
    <property type="gene ID" value="Bo1g063980"/>
</dbReference>
<dbReference type="HOGENOM" id="CLU_2378848_0_0_1"/>
<proteinExistence type="predicted"/>
<reference evidence="2 3" key="1">
    <citation type="journal article" date="2014" name="Genome Biol.">
        <title>Transcriptome and methylome profiling reveals relics of genome dominance in the mesopolyploid Brassica oleracea.</title>
        <authorList>
            <person name="Parkin I.A."/>
            <person name="Koh C."/>
            <person name="Tang H."/>
            <person name="Robinson S.J."/>
            <person name="Kagale S."/>
            <person name="Clarke W.E."/>
            <person name="Town C.D."/>
            <person name="Nixon J."/>
            <person name="Krishnakumar V."/>
            <person name="Bidwell S.L."/>
            <person name="Denoeud F."/>
            <person name="Belcram H."/>
            <person name="Links M.G."/>
            <person name="Just J."/>
            <person name="Clarke C."/>
            <person name="Bender T."/>
            <person name="Huebert T."/>
            <person name="Mason A.S."/>
            <person name="Pires J.C."/>
            <person name="Barker G."/>
            <person name="Moore J."/>
            <person name="Walley P.G."/>
            <person name="Manoli S."/>
            <person name="Batley J."/>
            <person name="Edwards D."/>
            <person name="Nelson M.N."/>
            <person name="Wang X."/>
            <person name="Paterson A.H."/>
            <person name="King G."/>
            <person name="Bancroft I."/>
            <person name="Chalhoub B."/>
            <person name="Sharpe A.G."/>
        </authorList>
    </citation>
    <scope>NUCLEOTIDE SEQUENCE</scope>
    <source>
        <strain evidence="2 3">cv. TO1000</strain>
    </source>
</reference>
<evidence type="ECO:0000313" key="3">
    <source>
        <dbReference type="Proteomes" id="UP000032141"/>
    </source>
</evidence>
<feature type="compositionally biased region" description="Pro residues" evidence="1">
    <location>
        <begin position="36"/>
        <end position="49"/>
    </location>
</feature>